<dbReference type="Gene3D" id="1.10.287.1260">
    <property type="match status" value="1"/>
</dbReference>
<evidence type="ECO:0000256" key="4">
    <source>
        <dbReference type="ARBA" id="ARBA00022692"/>
    </source>
</evidence>
<evidence type="ECO:0000313" key="12">
    <source>
        <dbReference type="Proteomes" id="UP000019246"/>
    </source>
</evidence>
<evidence type="ECO:0000256" key="6">
    <source>
        <dbReference type="ARBA" id="ARBA00023136"/>
    </source>
</evidence>
<dbReference type="InterPro" id="IPR010920">
    <property type="entry name" value="LSM_dom_sf"/>
</dbReference>
<dbReference type="InterPro" id="IPR023408">
    <property type="entry name" value="MscS_beta-dom_sf"/>
</dbReference>
<keyword evidence="6 8" id="KW-0472">Membrane</keyword>
<evidence type="ECO:0000256" key="5">
    <source>
        <dbReference type="ARBA" id="ARBA00022989"/>
    </source>
</evidence>
<evidence type="ECO:0000313" key="11">
    <source>
        <dbReference type="EMBL" id="EUJ19525.1"/>
    </source>
</evidence>
<feature type="domain" description="Mechanosensitive ion channel MscS" evidence="9">
    <location>
        <begin position="133"/>
        <end position="197"/>
    </location>
</feature>
<keyword evidence="12" id="KW-1185">Reference proteome</keyword>
<dbReference type="AlphaFoldDB" id="W7B282"/>
<evidence type="ECO:0000256" key="8">
    <source>
        <dbReference type="SAM" id="Phobius"/>
    </source>
</evidence>
<dbReference type="FunFam" id="1.10.287.1260:FF:000005">
    <property type="entry name" value="Mechanosensitive ion channel family protein"/>
    <property type="match status" value="1"/>
</dbReference>
<dbReference type="Proteomes" id="UP000019246">
    <property type="component" value="Unassembled WGS sequence"/>
</dbReference>
<comment type="caution">
    <text evidence="11">The sequence shown here is derived from an EMBL/GenBank/DDBJ whole genome shotgun (WGS) entry which is preliminary data.</text>
</comment>
<dbReference type="InterPro" id="IPR049278">
    <property type="entry name" value="MS_channel_C"/>
</dbReference>
<keyword evidence="5 8" id="KW-1133">Transmembrane helix</keyword>
<comment type="similarity">
    <text evidence="2">Belongs to the MscS (TC 1.A.23) family.</text>
</comment>
<name>W7B282_9LIST</name>
<dbReference type="FunFam" id="2.30.30.60:FF:000001">
    <property type="entry name" value="MscS Mechanosensitive ion channel"/>
    <property type="match status" value="1"/>
</dbReference>
<dbReference type="InterPro" id="IPR045276">
    <property type="entry name" value="YbiO_bact"/>
</dbReference>
<evidence type="ECO:0000256" key="7">
    <source>
        <dbReference type="ARBA" id="ARBA00059688"/>
    </source>
</evidence>
<evidence type="ECO:0000256" key="3">
    <source>
        <dbReference type="ARBA" id="ARBA00022475"/>
    </source>
</evidence>
<dbReference type="Gene3D" id="2.30.30.60">
    <property type="match status" value="1"/>
</dbReference>
<feature type="transmembrane region" description="Helical" evidence="8">
    <location>
        <begin position="35"/>
        <end position="56"/>
    </location>
</feature>
<evidence type="ECO:0000259" key="9">
    <source>
        <dbReference type="Pfam" id="PF00924"/>
    </source>
</evidence>
<dbReference type="PANTHER" id="PTHR30460:SF0">
    <property type="entry name" value="MODERATE CONDUCTANCE MECHANOSENSITIVE CHANNEL YBIO"/>
    <property type="match status" value="1"/>
</dbReference>
<gene>
    <name evidence="11" type="ORF">MAQA_04883</name>
</gene>
<dbReference type="STRING" id="1265818.MAQA_04883"/>
<comment type="subcellular location">
    <subcellularLocation>
        <location evidence="1">Cell membrane</location>
        <topology evidence="1">Multi-pass membrane protein</topology>
    </subcellularLocation>
</comment>
<protein>
    <submittedName>
        <fullName evidence="11">Mechanosensitive ion channel family protein</fullName>
    </submittedName>
</protein>
<dbReference type="GO" id="GO:0005886">
    <property type="term" value="C:plasma membrane"/>
    <property type="evidence" value="ECO:0007669"/>
    <property type="project" value="UniProtKB-SubCell"/>
</dbReference>
<dbReference type="SUPFAM" id="SSF82689">
    <property type="entry name" value="Mechanosensitive channel protein MscS (YggB), C-terminal domain"/>
    <property type="match status" value="1"/>
</dbReference>
<feature type="domain" description="Mechanosensitive ion channel MscS C-terminal" evidence="10">
    <location>
        <begin position="211"/>
        <end position="286"/>
    </location>
</feature>
<dbReference type="InterPro" id="IPR011014">
    <property type="entry name" value="MscS_channel_TM-2"/>
</dbReference>
<dbReference type="SUPFAM" id="SSF82861">
    <property type="entry name" value="Mechanosensitive channel protein MscS (YggB), transmembrane region"/>
    <property type="match status" value="1"/>
</dbReference>
<comment type="function">
    <text evidence="7">May play a role in resistance to osmotic downshock.</text>
</comment>
<dbReference type="SUPFAM" id="SSF50182">
    <property type="entry name" value="Sm-like ribonucleoproteins"/>
    <property type="match status" value="1"/>
</dbReference>
<dbReference type="InterPro" id="IPR006685">
    <property type="entry name" value="MscS_channel_2nd"/>
</dbReference>
<feature type="transmembrane region" description="Helical" evidence="8">
    <location>
        <begin position="116"/>
        <end position="145"/>
    </location>
</feature>
<accession>W7B282</accession>
<evidence type="ECO:0000259" key="10">
    <source>
        <dbReference type="Pfam" id="PF21082"/>
    </source>
</evidence>
<dbReference type="GO" id="GO:0008381">
    <property type="term" value="F:mechanosensitive monoatomic ion channel activity"/>
    <property type="evidence" value="ECO:0007669"/>
    <property type="project" value="InterPro"/>
</dbReference>
<dbReference type="Pfam" id="PF21082">
    <property type="entry name" value="MS_channel_3rd"/>
    <property type="match status" value="1"/>
</dbReference>
<dbReference type="PANTHER" id="PTHR30460">
    <property type="entry name" value="MODERATE CONDUCTANCE MECHANOSENSITIVE CHANNEL YBIO"/>
    <property type="match status" value="1"/>
</dbReference>
<keyword evidence="4 8" id="KW-0812">Transmembrane</keyword>
<organism evidence="11 12">
    <name type="scientific">Listeria aquatica FSL S10-1188</name>
    <dbReference type="NCBI Taxonomy" id="1265818"/>
    <lineage>
        <taxon>Bacteria</taxon>
        <taxon>Bacillati</taxon>
        <taxon>Bacillota</taxon>
        <taxon>Bacilli</taxon>
        <taxon>Bacillales</taxon>
        <taxon>Listeriaceae</taxon>
        <taxon>Listeria</taxon>
    </lineage>
</organism>
<dbReference type="PATRIC" id="fig|1265818.5.peg.966"/>
<keyword evidence="3" id="KW-1003">Cell membrane</keyword>
<evidence type="ECO:0000256" key="2">
    <source>
        <dbReference type="ARBA" id="ARBA00008017"/>
    </source>
</evidence>
<sequence>MKERLDEMEKETTKDVAESVNYFTKWFKSIDWDAVISKVISVGLEILVLIILYFILKYAGSKIIKSFFKKYRRNPAVSNNRADTLEGLILNFYGYVLFFVFAILILQNFINVTAIIAGAGVASLAIAFGAQGLVSDVVTGFFILLERQLDVGDSITLDTVNGYVENLGLRTTQVRDFDGTLHFIPNRQIMIVSNHSRGNMRVLVDVAISPKADTEKAIQIIEQICEEEKSSNKNIVETPAVLGVESSDGTNQVIRIVGTAVNGEQFGVQRDLLKKIREALLKAGIDLPIATPVVKTAQT</sequence>
<dbReference type="InterPro" id="IPR011066">
    <property type="entry name" value="MscS_channel_C_sf"/>
</dbReference>
<dbReference type="EMBL" id="AOCG01000006">
    <property type="protein sequence ID" value="EUJ19525.1"/>
    <property type="molecule type" value="Genomic_DNA"/>
</dbReference>
<reference evidence="11 12" key="1">
    <citation type="journal article" date="2014" name="Int. J. Syst. Evol. Microbiol.">
        <title>Listeria floridensis sp. nov., Listeria aquatica sp. nov., Listeria cornellensis sp. nov., Listeria riparia sp. nov. and Listeria grandensis sp. nov., from agricultural and natural environments.</title>
        <authorList>
            <person name="den Bakker H.C."/>
            <person name="Warchocki S."/>
            <person name="Wright E.M."/>
            <person name="Allred A.F."/>
            <person name="Ahlstrom C."/>
            <person name="Manuel C.S."/>
            <person name="Stasiewicz M.J."/>
            <person name="Burrell A."/>
            <person name="Roof S."/>
            <person name="Strawn L."/>
            <person name="Fortes E.D."/>
            <person name="Nightingale K.K."/>
            <person name="Kephart D."/>
            <person name="Wiedmann M."/>
        </authorList>
    </citation>
    <scope>NUCLEOTIDE SEQUENCE [LARGE SCALE GENOMIC DNA]</scope>
    <source>
        <strain evidence="11 12">FSL S10-1188</strain>
    </source>
</reference>
<dbReference type="Pfam" id="PF00924">
    <property type="entry name" value="MS_channel_2nd"/>
    <property type="match status" value="1"/>
</dbReference>
<proteinExistence type="inferred from homology"/>
<feature type="transmembrane region" description="Helical" evidence="8">
    <location>
        <begin position="88"/>
        <end position="110"/>
    </location>
</feature>
<dbReference type="Gene3D" id="3.30.70.100">
    <property type="match status" value="1"/>
</dbReference>
<evidence type="ECO:0000256" key="1">
    <source>
        <dbReference type="ARBA" id="ARBA00004651"/>
    </source>
</evidence>